<evidence type="ECO:0008006" key="4">
    <source>
        <dbReference type="Google" id="ProtNLM"/>
    </source>
</evidence>
<name>A0AAV3UEL5_9EURY</name>
<comment type="caution">
    <text evidence="2">The sequence shown here is derived from an EMBL/GenBank/DDBJ whole genome shotgun (WGS) entry which is preliminary data.</text>
</comment>
<dbReference type="InterPro" id="IPR009078">
    <property type="entry name" value="Ferritin-like_SF"/>
</dbReference>
<dbReference type="InterPro" id="IPR012347">
    <property type="entry name" value="Ferritin-like"/>
</dbReference>
<organism evidence="2 3">
    <name type="scientific">Haladaptatus pallidirubidus</name>
    <dbReference type="NCBI Taxonomy" id="1008152"/>
    <lineage>
        <taxon>Archaea</taxon>
        <taxon>Methanobacteriati</taxon>
        <taxon>Methanobacteriota</taxon>
        <taxon>Stenosarchaea group</taxon>
        <taxon>Halobacteria</taxon>
        <taxon>Halobacteriales</taxon>
        <taxon>Haladaptataceae</taxon>
        <taxon>Haladaptatus</taxon>
    </lineage>
</organism>
<evidence type="ECO:0000313" key="3">
    <source>
        <dbReference type="Proteomes" id="UP001501729"/>
    </source>
</evidence>
<proteinExistence type="predicted"/>
<feature type="region of interest" description="Disordered" evidence="1">
    <location>
        <begin position="115"/>
        <end position="151"/>
    </location>
</feature>
<keyword evidence="3" id="KW-1185">Reference proteome</keyword>
<dbReference type="SUPFAM" id="SSF47240">
    <property type="entry name" value="Ferritin-like"/>
    <property type="match status" value="1"/>
</dbReference>
<reference evidence="2 3" key="1">
    <citation type="journal article" date="2019" name="Int. J. Syst. Evol. Microbiol.">
        <title>The Global Catalogue of Microorganisms (GCM) 10K type strain sequencing project: providing services to taxonomists for standard genome sequencing and annotation.</title>
        <authorList>
            <consortium name="The Broad Institute Genomics Platform"/>
            <consortium name="The Broad Institute Genome Sequencing Center for Infectious Disease"/>
            <person name="Wu L."/>
            <person name="Ma J."/>
        </authorList>
    </citation>
    <scope>NUCLEOTIDE SEQUENCE [LARGE SCALE GENOMIC DNA]</scope>
    <source>
        <strain evidence="2 3">JCM 17504</strain>
    </source>
</reference>
<accession>A0AAV3UEL5</accession>
<evidence type="ECO:0000256" key="1">
    <source>
        <dbReference type="SAM" id="MobiDB-lite"/>
    </source>
</evidence>
<dbReference type="Proteomes" id="UP001501729">
    <property type="component" value="Unassembled WGS sequence"/>
</dbReference>
<evidence type="ECO:0000313" key="2">
    <source>
        <dbReference type="EMBL" id="GAA5045193.1"/>
    </source>
</evidence>
<protein>
    <recommendedName>
        <fullName evidence="4">Ferritin/DPS protein domain-containing protein</fullName>
    </recommendedName>
</protein>
<dbReference type="GeneID" id="68611855"/>
<dbReference type="RefSeq" id="WP_265338402.1">
    <property type="nucleotide sequence ID" value="NZ_BAABKX010000001.1"/>
</dbReference>
<dbReference type="PANTHER" id="PTHR42932">
    <property type="entry name" value="GENERAL STRESS PROTEIN 20U"/>
    <property type="match status" value="1"/>
</dbReference>
<dbReference type="InterPro" id="IPR002177">
    <property type="entry name" value="DPS_DNA-bd"/>
</dbReference>
<dbReference type="EMBL" id="BAABKX010000001">
    <property type="protein sequence ID" value="GAA5045193.1"/>
    <property type="molecule type" value="Genomic_DNA"/>
</dbReference>
<dbReference type="PANTHER" id="PTHR42932:SF3">
    <property type="entry name" value="DNA PROTECTION DURING STARVATION PROTEIN"/>
    <property type="match status" value="1"/>
</dbReference>
<dbReference type="AlphaFoldDB" id="A0AAV3UEL5"/>
<dbReference type="Gene3D" id="1.20.1260.10">
    <property type="match status" value="1"/>
</dbReference>
<feature type="compositionally biased region" description="Basic and acidic residues" evidence="1">
    <location>
        <begin position="124"/>
        <end position="141"/>
    </location>
</feature>
<sequence length="151" mass="17421">MQFYALHQLFDDFAEVLFEHGDGLVERATALGGEARERFEWRPRTHAFRRFEPISSSARSTSRRWRTTCRFTPRTCAEIDAAEAHNDQGTADLLTELSREVDQYLWFLEAHLHREPIQPAGEEPEGRTGGETGRNHGERPQRSRRGTAPTR</sequence>
<gene>
    <name evidence="2" type="ORF">GCM10025751_12760</name>
</gene>